<dbReference type="EMBL" id="JACAZH010000001">
    <property type="protein sequence ID" value="KAF7378405.1"/>
    <property type="molecule type" value="Genomic_DNA"/>
</dbReference>
<sequence length="123" mass="13223">MHQGADSNAPSTYSPTWTHVSAITLAISLELNNASSLLLPSPHSLAPPTQASPRRLGLRIASSLNILFISLPFRAPSAAIACVPVSISFPFIFVPPRSVSRYPGSAEFHFHSFLLHSLLFTSV</sequence>
<comment type="caution">
    <text evidence="1">The sequence shown here is derived from an EMBL/GenBank/DDBJ whole genome shotgun (WGS) entry which is preliminary data.</text>
</comment>
<protein>
    <submittedName>
        <fullName evidence="1">Uncharacterized protein</fullName>
    </submittedName>
</protein>
<dbReference type="Proteomes" id="UP000623467">
    <property type="component" value="Unassembled WGS sequence"/>
</dbReference>
<gene>
    <name evidence="1" type="ORF">MSAN_00267100</name>
</gene>
<name>A0A8H6ZG86_9AGAR</name>
<proteinExistence type="predicted"/>
<accession>A0A8H6ZG86</accession>
<organism evidence="1 2">
    <name type="scientific">Mycena sanguinolenta</name>
    <dbReference type="NCBI Taxonomy" id="230812"/>
    <lineage>
        <taxon>Eukaryota</taxon>
        <taxon>Fungi</taxon>
        <taxon>Dikarya</taxon>
        <taxon>Basidiomycota</taxon>
        <taxon>Agaricomycotina</taxon>
        <taxon>Agaricomycetes</taxon>
        <taxon>Agaricomycetidae</taxon>
        <taxon>Agaricales</taxon>
        <taxon>Marasmiineae</taxon>
        <taxon>Mycenaceae</taxon>
        <taxon>Mycena</taxon>
    </lineage>
</organism>
<evidence type="ECO:0000313" key="2">
    <source>
        <dbReference type="Proteomes" id="UP000623467"/>
    </source>
</evidence>
<keyword evidence="2" id="KW-1185">Reference proteome</keyword>
<reference evidence="1" key="1">
    <citation type="submission" date="2020-05" db="EMBL/GenBank/DDBJ databases">
        <title>Mycena genomes resolve the evolution of fungal bioluminescence.</title>
        <authorList>
            <person name="Tsai I.J."/>
        </authorList>
    </citation>
    <scope>NUCLEOTIDE SEQUENCE</scope>
    <source>
        <strain evidence="1">160909Yilan</strain>
    </source>
</reference>
<dbReference type="AlphaFoldDB" id="A0A8H6ZG86"/>
<evidence type="ECO:0000313" key="1">
    <source>
        <dbReference type="EMBL" id="KAF7378405.1"/>
    </source>
</evidence>